<proteinExistence type="predicted"/>
<dbReference type="EMBL" id="JBEDUW010000003">
    <property type="protein sequence ID" value="KAK9938254.1"/>
    <property type="molecule type" value="Genomic_DNA"/>
</dbReference>
<dbReference type="AlphaFoldDB" id="A0AAW1XPH1"/>
<reference evidence="1 2" key="1">
    <citation type="journal article" date="2023" name="G3 (Bethesda)">
        <title>A chromosome-length genome assembly and annotation of blackberry (Rubus argutus, cv. 'Hillquist').</title>
        <authorList>
            <person name="Bruna T."/>
            <person name="Aryal R."/>
            <person name="Dudchenko O."/>
            <person name="Sargent D.J."/>
            <person name="Mead D."/>
            <person name="Buti M."/>
            <person name="Cavallini A."/>
            <person name="Hytonen T."/>
            <person name="Andres J."/>
            <person name="Pham M."/>
            <person name="Weisz D."/>
            <person name="Mascagni F."/>
            <person name="Usai G."/>
            <person name="Natali L."/>
            <person name="Bassil N."/>
            <person name="Fernandez G.E."/>
            <person name="Lomsadze A."/>
            <person name="Armour M."/>
            <person name="Olukolu B."/>
            <person name="Poorten T."/>
            <person name="Britton C."/>
            <person name="Davik J."/>
            <person name="Ashrafi H."/>
            <person name="Aiden E.L."/>
            <person name="Borodovsky M."/>
            <person name="Worthington M."/>
        </authorList>
    </citation>
    <scope>NUCLEOTIDE SEQUENCE [LARGE SCALE GENOMIC DNA]</scope>
    <source>
        <strain evidence="1">PI 553951</strain>
    </source>
</reference>
<keyword evidence="2" id="KW-1185">Reference proteome</keyword>
<evidence type="ECO:0000313" key="1">
    <source>
        <dbReference type="EMBL" id="KAK9938254.1"/>
    </source>
</evidence>
<sequence>MQHFLWRCSTGYMPCKEALLKRKIVNEAGCFRCWQAVESPLHATWTCVCSGAVMEKASFYSKLASGQYTSFTQLMEVALQKLTVDEVKLLVILLWINWNERNAVFHGGSVTAADVLLMVLLLCGLPS</sequence>
<gene>
    <name evidence="1" type="ORF">M0R45_015005</name>
</gene>
<comment type="caution">
    <text evidence="1">The sequence shown here is derived from an EMBL/GenBank/DDBJ whole genome shotgun (WGS) entry which is preliminary data.</text>
</comment>
<dbReference type="Proteomes" id="UP001457282">
    <property type="component" value="Unassembled WGS sequence"/>
</dbReference>
<evidence type="ECO:0000313" key="2">
    <source>
        <dbReference type="Proteomes" id="UP001457282"/>
    </source>
</evidence>
<accession>A0AAW1XPH1</accession>
<protein>
    <submittedName>
        <fullName evidence="1">Uncharacterized protein</fullName>
    </submittedName>
</protein>
<name>A0AAW1XPH1_RUBAR</name>
<organism evidence="1 2">
    <name type="scientific">Rubus argutus</name>
    <name type="common">Southern blackberry</name>
    <dbReference type="NCBI Taxonomy" id="59490"/>
    <lineage>
        <taxon>Eukaryota</taxon>
        <taxon>Viridiplantae</taxon>
        <taxon>Streptophyta</taxon>
        <taxon>Embryophyta</taxon>
        <taxon>Tracheophyta</taxon>
        <taxon>Spermatophyta</taxon>
        <taxon>Magnoliopsida</taxon>
        <taxon>eudicotyledons</taxon>
        <taxon>Gunneridae</taxon>
        <taxon>Pentapetalae</taxon>
        <taxon>rosids</taxon>
        <taxon>fabids</taxon>
        <taxon>Rosales</taxon>
        <taxon>Rosaceae</taxon>
        <taxon>Rosoideae</taxon>
        <taxon>Rosoideae incertae sedis</taxon>
        <taxon>Rubus</taxon>
    </lineage>
</organism>